<keyword evidence="3" id="KW-1185">Reference proteome</keyword>
<feature type="compositionally biased region" description="Basic and acidic residues" evidence="1">
    <location>
        <begin position="1"/>
        <end position="22"/>
    </location>
</feature>
<dbReference type="Proteomes" id="UP000789759">
    <property type="component" value="Unassembled WGS sequence"/>
</dbReference>
<gene>
    <name evidence="2" type="ORF">CPELLU_LOCUS16463</name>
</gene>
<protein>
    <submittedName>
        <fullName evidence="2">10988_t:CDS:1</fullName>
    </submittedName>
</protein>
<reference evidence="2" key="1">
    <citation type="submission" date="2021-06" db="EMBL/GenBank/DDBJ databases">
        <authorList>
            <person name="Kallberg Y."/>
            <person name="Tangrot J."/>
            <person name="Rosling A."/>
        </authorList>
    </citation>
    <scope>NUCLEOTIDE SEQUENCE</scope>
    <source>
        <strain evidence="2">FL966</strain>
    </source>
</reference>
<sequence length="171" mass="19641">SKEEEKEPSILPEESKERRGRESPWSPFSSIIAPQMQSSLEEQMLTLSIDTPQESYEINNTSQETQFMVESQSLDHIIGFIDLLQQNEQFTTGNFICQNYEMQSTETFPLYSSEYAGIDTTLTMPFVDTTMSQYFNYPSAEVFPIESIECNIALETENLFNILLKNTNDVV</sequence>
<organism evidence="2 3">
    <name type="scientific">Cetraspora pellucida</name>
    <dbReference type="NCBI Taxonomy" id="1433469"/>
    <lineage>
        <taxon>Eukaryota</taxon>
        <taxon>Fungi</taxon>
        <taxon>Fungi incertae sedis</taxon>
        <taxon>Mucoromycota</taxon>
        <taxon>Glomeromycotina</taxon>
        <taxon>Glomeromycetes</taxon>
        <taxon>Diversisporales</taxon>
        <taxon>Gigasporaceae</taxon>
        <taxon>Cetraspora</taxon>
    </lineage>
</organism>
<dbReference type="EMBL" id="CAJVQA010024435">
    <property type="protein sequence ID" value="CAG8782400.1"/>
    <property type="molecule type" value="Genomic_DNA"/>
</dbReference>
<comment type="caution">
    <text evidence="2">The sequence shown here is derived from an EMBL/GenBank/DDBJ whole genome shotgun (WGS) entry which is preliminary data.</text>
</comment>
<dbReference type="AlphaFoldDB" id="A0A9N9P3Y7"/>
<proteinExistence type="predicted"/>
<evidence type="ECO:0000256" key="1">
    <source>
        <dbReference type="SAM" id="MobiDB-lite"/>
    </source>
</evidence>
<feature type="region of interest" description="Disordered" evidence="1">
    <location>
        <begin position="1"/>
        <end position="28"/>
    </location>
</feature>
<accession>A0A9N9P3Y7</accession>
<evidence type="ECO:0000313" key="2">
    <source>
        <dbReference type="EMBL" id="CAG8782400.1"/>
    </source>
</evidence>
<feature type="non-terminal residue" evidence="2">
    <location>
        <position position="1"/>
    </location>
</feature>
<evidence type="ECO:0000313" key="3">
    <source>
        <dbReference type="Proteomes" id="UP000789759"/>
    </source>
</evidence>
<name>A0A9N9P3Y7_9GLOM</name>